<sequence length="329" mass="36115">MSALPKPPPAGFDRPAAALPVVIHAADGYPLGGFVWRGIDVGAVTRPVVIINAATSVKCRYYFRFAQYLHDNGMDVVAYDYRGIGESRPDRLRGFQASWTDWGAKDCEAVLRYAAAMWPGRDIHVVGHSFGGWAPALAASCSRIGRMVTVGAQFAYWRDYDASVRWRMVAKWHLAMPLLARACGYFPGRRVGWLEDTPTGVALDWSTPTPRYEDRPSARRAFGGAALPAASARAGILAISLTDDPFGTVAAIERTLGYFTRSERTHLRIAPEDVGSKAIGHFAFFHSDYQDLLWPLALEWLRAGGDHAARPVPVGVYRPPATLRVSPET</sequence>
<evidence type="ECO:0000313" key="2">
    <source>
        <dbReference type="EMBL" id="RZS85137.1"/>
    </source>
</evidence>
<proteinExistence type="predicted"/>
<dbReference type="GO" id="GO:0016787">
    <property type="term" value="F:hydrolase activity"/>
    <property type="evidence" value="ECO:0007669"/>
    <property type="project" value="UniProtKB-KW"/>
</dbReference>
<reference evidence="2 3" key="1">
    <citation type="submission" date="2019-02" db="EMBL/GenBank/DDBJ databases">
        <title>Genomic Encyclopedia of Type Strains, Phase IV (KMG-IV): sequencing the most valuable type-strain genomes for metagenomic binning, comparative biology and taxonomic classification.</title>
        <authorList>
            <person name="Goeker M."/>
        </authorList>
    </citation>
    <scope>NUCLEOTIDE SEQUENCE [LARGE SCALE GENOMIC DNA]</scope>
    <source>
        <strain evidence="2 3">K24</strain>
    </source>
</reference>
<dbReference type="SUPFAM" id="SSF53474">
    <property type="entry name" value="alpha/beta-Hydrolases"/>
    <property type="match status" value="1"/>
</dbReference>
<dbReference type="InterPro" id="IPR029058">
    <property type="entry name" value="AB_hydrolase_fold"/>
</dbReference>
<protein>
    <submittedName>
        <fullName evidence="2">Putative alpha/beta hydrolase</fullName>
    </submittedName>
</protein>
<dbReference type="Proteomes" id="UP000292445">
    <property type="component" value="Unassembled WGS sequence"/>
</dbReference>
<evidence type="ECO:0000259" key="1">
    <source>
        <dbReference type="Pfam" id="PF12146"/>
    </source>
</evidence>
<accession>A0A4V2F3S6</accession>
<dbReference type="Pfam" id="PF12146">
    <property type="entry name" value="Hydrolase_4"/>
    <property type="match status" value="1"/>
</dbReference>
<comment type="caution">
    <text evidence="2">The sequence shown here is derived from an EMBL/GenBank/DDBJ whole genome shotgun (WGS) entry which is preliminary data.</text>
</comment>
<feature type="domain" description="Serine aminopeptidase S33" evidence="1">
    <location>
        <begin position="49"/>
        <end position="167"/>
    </location>
</feature>
<organism evidence="2 3">
    <name type="scientific">Pigmentiphaga kullae</name>
    <dbReference type="NCBI Taxonomy" id="151784"/>
    <lineage>
        <taxon>Bacteria</taxon>
        <taxon>Pseudomonadati</taxon>
        <taxon>Pseudomonadota</taxon>
        <taxon>Betaproteobacteria</taxon>
        <taxon>Burkholderiales</taxon>
        <taxon>Alcaligenaceae</taxon>
        <taxon>Pigmentiphaga</taxon>
    </lineage>
</organism>
<dbReference type="EMBL" id="SGXC01000001">
    <property type="protein sequence ID" value="RZS85137.1"/>
    <property type="molecule type" value="Genomic_DNA"/>
</dbReference>
<name>A0A4V2F3S6_9BURK</name>
<keyword evidence="3" id="KW-1185">Reference proteome</keyword>
<dbReference type="InterPro" id="IPR017208">
    <property type="entry name" value="UCP037442_abhydr"/>
</dbReference>
<dbReference type="RefSeq" id="WP_130356401.1">
    <property type="nucleotide sequence ID" value="NZ_SGXC01000001.1"/>
</dbReference>
<evidence type="ECO:0000313" key="3">
    <source>
        <dbReference type="Proteomes" id="UP000292445"/>
    </source>
</evidence>
<dbReference type="AlphaFoldDB" id="A0A4V2F3S6"/>
<dbReference type="PIRSF" id="PIRSF037442">
    <property type="entry name" value="UCP037442_abhydr"/>
    <property type="match status" value="1"/>
</dbReference>
<dbReference type="Gene3D" id="3.40.50.1820">
    <property type="entry name" value="alpha/beta hydrolase"/>
    <property type="match status" value="1"/>
</dbReference>
<dbReference type="OrthoDB" id="9785076at2"/>
<gene>
    <name evidence="2" type="ORF">EV675_1160</name>
</gene>
<keyword evidence="2" id="KW-0378">Hydrolase</keyword>
<dbReference type="InterPro" id="IPR022742">
    <property type="entry name" value="Hydrolase_4"/>
</dbReference>